<evidence type="ECO:0000256" key="3">
    <source>
        <dbReference type="ARBA" id="ARBA00022606"/>
    </source>
</evidence>
<keyword evidence="12" id="KW-1185">Reference proteome</keyword>
<dbReference type="PANTHER" id="PTHR21137">
    <property type="entry name" value="ODORANT RECEPTOR"/>
    <property type="match status" value="1"/>
</dbReference>
<evidence type="ECO:0000256" key="7">
    <source>
        <dbReference type="ARBA" id="ARBA00023136"/>
    </source>
</evidence>
<dbReference type="GO" id="GO:0007165">
    <property type="term" value="P:signal transduction"/>
    <property type="evidence" value="ECO:0007669"/>
    <property type="project" value="UniProtKB-KW"/>
</dbReference>
<dbReference type="AlphaFoldDB" id="A0AA38MRM4"/>
<sequence>MAIKAKRTPKPADMSTDALKMLWYARLHPNLKSKWIVLIVFVNVFLSFLIIVLAVKGITLSYNDDLFFMSECLQSCILLTHTSVKLVIMHSNKRDLARLIEKKSKFWQVVDFKDTPLYPQCLIIATFVKKIIRFYFFTAMSAGIFFDLQPLTTGFLPTGCYVPQGWYNFLKVMMWYMSCVVLFSVQGTDCFFCSLASSLTVQFKLLAYKFKNLTIPSSNDENTGENLIWSELQKLIDYHNYLLSYCEELNVVFRGVFLLQFGISIASASLSVFIFMQPGDWTNRIKFLLYFAAIIVETGFYCVPLEFAMNIAQQIDDAVYDSNWYNIDGVQLKKSLGVIINRAQKPVIFSAYGMINMNLRTYILICKTVFSFYTYLNSAQKLSVK</sequence>
<evidence type="ECO:0000313" key="12">
    <source>
        <dbReference type="Proteomes" id="UP001168821"/>
    </source>
</evidence>
<evidence type="ECO:0000256" key="2">
    <source>
        <dbReference type="ARBA" id="ARBA00022475"/>
    </source>
</evidence>
<feature type="transmembrane region" description="Helical" evidence="10">
    <location>
        <begin position="251"/>
        <end position="275"/>
    </location>
</feature>
<evidence type="ECO:0000256" key="5">
    <source>
        <dbReference type="ARBA" id="ARBA00022725"/>
    </source>
</evidence>
<dbReference type="EMBL" id="JALNTZ010000001">
    <property type="protein sequence ID" value="KAJ3665154.1"/>
    <property type="molecule type" value="Genomic_DNA"/>
</dbReference>
<feature type="transmembrane region" description="Helical" evidence="10">
    <location>
        <begin position="287"/>
        <end position="305"/>
    </location>
</feature>
<reference evidence="11" key="1">
    <citation type="journal article" date="2023" name="G3 (Bethesda)">
        <title>Whole genome assemblies of Zophobas morio and Tenebrio molitor.</title>
        <authorList>
            <person name="Kaur S."/>
            <person name="Stinson S.A."/>
            <person name="diCenzo G.C."/>
        </authorList>
    </citation>
    <scope>NUCLEOTIDE SEQUENCE</scope>
    <source>
        <strain evidence="11">QUZm001</strain>
    </source>
</reference>
<keyword evidence="8 10" id="KW-0675">Receptor</keyword>
<comment type="caution">
    <text evidence="11">The sequence shown here is derived from an EMBL/GenBank/DDBJ whole genome shotgun (WGS) entry which is preliminary data.</text>
</comment>
<evidence type="ECO:0000256" key="1">
    <source>
        <dbReference type="ARBA" id="ARBA00004651"/>
    </source>
</evidence>
<evidence type="ECO:0000256" key="4">
    <source>
        <dbReference type="ARBA" id="ARBA00022692"/>
    </source>
</evidence>
<keyword evidence="7 10" id="KW-0472">Membrane</keyword>
<keyword evidence="4 10" id="KW-0812">Transmembrane</keyword>
<evidence type="ECO:0000256" key="6">
    <source>
        <dbReference type="ARBA" id="ARBA00022989"/>
    </source>
</evidence>
<evidence type="ECO:0000256" key="8">
    <source>
        <dbReference type="ARBA" id="ARBA00023170"/>
    </source>
</evidence>
<dbReference type="GO" id="GO:0004984">
    <property type="term" value="F:olfactory receptor activity"/>
    <property type="evidence" value="ECO:0007669"/>
    <property type="project" value="InterPro"/>
</dbReference>
<dbReference type="PANTHER" id="PTHR21137:SF35">
    <property type="entry name" value="ODORANT RECEPTOR 19A-RELATED"/>
    <property type="match status" value="1"/>
</dbReference>
<accession>A0AA38MRM4</accession>
<feature type="transmembrane region" description="Helical" evidence="10">
    <location>
        <begin position="175"/>
        <end position="201"/>
    </location>
</feature>
<dbReference type="Proteomes" id="UP001168821">
    <property type="component" value="Unassembled WGS sequence"/>
</dbReference>
<keyword evidence="9 10" id="KW-0807">Transducer</keyword>
<feature type="transmembrane region" description="Helical" evidence="10">
    <location>
        <begin position="35"/>
        <end position="55"/>
    </location>
</feature>
<comment type="subcellular location">
    <subcellularLocation>
        <location evidence="1 10">Cell membrane</location>
        <topology evidence="1 10">Multi-pass membrane protein</topology>
    </subcellularLocation>
</comment>
<keyword evidence="6 10" id="KW-1133">Transmembrane helix</keyword>
<dbReference type="InterPro" id="IPR004117">
    <property type="entry name" value="7tm6_olfct_rcpt"/>
</dbReference>
<gene>
    <name evidence="11" type="ORF">Zmor_000666</name>
</gene>
<keyword evidence="2" id="KW-1003">Cell membrane</keyword>
<dbReference type="Pfam" id="PF02949">
    <property type="entry name" value="7tm_6"/>
    <property type="match status" value="1"/>
</dbReference>
<keyword evidence="5 10" id="KW-0552">Olfaction</keyword>
<organism evidence="11 12">
    <name type="scientific">Zophobas morio</name>
    <dbReference type="NCBI Taxonomy" id="2755281"/>
    <lineage>
        <taxon>Eukaryota</taxon>
        <taxon>Metazoa</taxon>
        <taxon>Ecdysozoa</taxon>
        <taxon>Arthropoda</taxon>
        <taxon>Hexapoda</taxon>
        <taxon>Insecta</taxon>
        <taxon>Pterygota</taxon>
        <taxon>Neoptera</taxon>
        <taxon>Endopterygota</taxon>
        <taxon>Coleoptera</taxon>
        <taxon>Polyphaga</taxon>
        <taxon>Cucujiformia</taxon>
        <taxon>Tenebrionidae</taxon>
        <taxon>Zophobas</taxon>
    </lineage>
</organism>
<proteinExistence type="inferred from homology"/>
<evidence type="ECO:0000256" key="10">
    <source>
        <dbReference type="RuleBase" id="RU351113"/>
    </source>
</evidence>
<feature type="transmembrane region" description="Helical" evidence="10">
    <location>
        <begin position="134"/>
        <end position="155"/>
    </location>
</feature>
<dbReference type="GO" id="GO:0005549">
    <property type="term" value="F:odorant binding"/>
    <property type="evidence" value="ECO:0007669"/>
    <property type="project" value="InterPro"/>
</dbReference>
<dbReference type="GO" id="GO:0005886">
    <property type="term" value="C:plasma membrane"/>
    <property type="evidence" value="ECO:0007669"/>
    <property type="project" value="UniProtKB-SubCell"/>
</dbReference>
<evidence type="ECO:0000256" key="9">
    <source>
        <dbReference type="ARBA" id="ARBA00023224"/>
    </source>
</evidence>
<keyword evidence="3 10" id="KW-0716">Sensory transduction</keyword>
<evidence type="ECO:0000313" key="11">
    <source>
        <dbReference type="EMBL" id="KAJ3665154.1"/>
    </source>
</evidence>
<comment type="similarity">
    <text evidence="10">Belongs to the insect chemoreceptor superfamily. Heteromeric odorant receptor channel (TC 1.A.69) family.</text>
</comment>
<comment type="caution">
    <text evidence="10">Lacks conserved residue(s) required for the propagation of feature annotation.</text>
</comment>
<protein>
    <recommendedName>
        <fullName evidence="10">Odorant receptor</fullName>
    </recommendedName>
</protein>
<feature type="transmembrane region" description="Helical" evidence="10">
    <location>
        <begin position="67"/>
        <end position="88"/>
    </location>
</feature>
<name>A0AA38MRM4_9CUCU</name>